<evidence type="ECO:0000256" key="1">
    <source>
        <dbReference type="ARBA" id="ARBA00001933"/>
    </source>
</evidence>
<evidence type="ECO:0000256" key="4">
    <source>
        <dbReference type="ARBA" id="ARBA00022723"/>
    </source>
</evidence>
<dbReference type="Gene3D" id="3.40.640.10">
    <property type="entry name" value="Type I PLP-dependent aspartate aminotransferase-like (Major domain)"/>
    <property type="match status" value="1"/>
</dbReference>
<keyword evidence="7" id="KW-0411">Iron-sulfur</keyword>
<dbReference type="PANTHER" id="PTHR11601:SF34">
    <property type="entry name" value="CYSTEINE DESULFURASE"/>
    <property type="match status" value="1"/>
</dbReference>
<dbReference type="GO" id="GO:0046872">
    <property type="term" value="F:metal ion binding"/>
    <property type="evidence" value="ECO:0007669"/>
    <property type="project" value="UniProtKB-KW"/>
</dbReference>
<dbReference type="InterPro" id="IPR015422">
    <property type="entry name" value="PyrdxlP-dep_Trfase_small"/>
</dbReference>
<dbReference type="InterPro" id="IPR000192">
    <property type="entry name" value="Aminotrans_V_dom"/>
</dbReference>
<comment type="caution">
    <text evidence="10">The sequence shown here is derived from an EMBL/GenBank/DDBJ whole genome shotgun (WGS) entry which is preliminary data.</text>
</comment>
<evidence type="ECO:0000256" key="8">
    <source>
        <dbReference type="ARBA" id="ARBA00050776"/>
    </source>
</evidence>
<dbReference type="Proteomes" id="UP000321736">
    <property type="component" value="Unassembled WGS sequence"/>
</dbReference>
<keyword evidence="5" id="KW-0663">Pyridoxal phosphate</keyword>
<dbReference type="AlphaFoldDB" id="A0A239U0X1"/>
<dbReference type="Gene3D" id="3.90.1150.10">
    <property type="entry name" value="Aspartate Aminotransferase, domain 1"/>
    <property type="match status" value="1"/>
</dbReference>
<organism evidence="10 11">
    <name type="scientific">Staphylococcus piscifermentans</name>
    <dbReference type="NCBI Taxonomy" id="70258"/>
    <lineage>
        <taxon>Bacteria</taxon>
        <taxon>Bacillati</taxon>
        <taxon>Bacillota</taxon>
        <taxon>Bacilli</taxon>
        <taxon>Bacillales</taxon>
        <taxon>Staphylococcaceae</taxon>
        <taxon>Staphylococcus</taxon>
    </lineage>
</organism>
<keyword evidence="11" id="KW-1185">Reference proteome</keyword>
<dbReference type="InterPro" id="IPR015421">
    <property type="entry name" value="PyrdxlP-dep_Trfase_major"/>
</dbReference>
<evidence type="ECO:0000313" key="10">
    <source>
        <dbReference type="EMBL" id="GEP85638.1"/>
    </source>
</evidence>
<dbReference type="Pfam" id="PF00266">
    <property type="entry name" value="Aminotran_5"/>
    <property type="match status" value="1"/>
</dbReference>
<reference evidence="10 11" key="1">
    <citation type="submission" date="2019-07" db="EMBL/GenBank/DDBJ databases">
        <title>Whole genome shotgun sequence of Staphylococcus piscifermentans NBRC 109625.</title>
        <authorList>
            <person name="Hosoyama A."/>
            <person name="Uohara A."/>
            <person name="Ohji S."/>
            <person name="Ichikawa N."/>
        </authorList>
    </citation>
    <scope>NUCLEOTIDE SEQUENCE [LARGE SCALE GENOMIC DNA]</scope>
    <source>
        <strain evidence="10 11">NBRC 109625</strain>
    </source>
</reference>
<dbReference type="GO" id="GO:0051536">
    <property type="term" value="F:iron-sulfur cluster binding"/>
    <property type="evidence" value="ECO:0007669"/>
    <property type="project" value="UniProtKB-KW"/>
</dbReference>
<dbReference type="PANTHER" id="PTHR11601">
    <property type="entry name" value="CYSTEINE DESULFURYLASE FAMILY MEMBER"/>
    <property type="match status" value="1"/>
</dbReference>
<comment type="catalytic activity">
    <reaction evidence="8">
        <text>(sulfur carrier)-H + L-cysteine = (sulfur carrier)-SH + L-alanine</text>
        <dbReference type="Rhea" id="RHEA:43892"/>
        <dbReference type="Rhea" id="RHEA-COMP:14737"/>
        <dbReference type="Rhea" id="RHEA-COMP:14739"/>
        <dbReference type="ChEBI" id="CHEBI:29917"/>
        <dbReference type="ChEBI" id="CHEBI:35235"/>
        <dbReference type="ChEBI" id="CHEBI:57972"/>
        <dbReference type="ChEBI" id="CHEBI:64428"/>
        <dbReference type="EC" id="2.8.1.7"/>
    </reaction>
</comment>
<evidence type="ECO:0000256" key="6">
    <source>
        <dbReference type="ARBA" id="ARBA00023004"/>
    </source>
</evidence>
<keyword evidence="4" id="KW-0479">Metal-binding</keyword>
<comment type="cofactor">
    <cofactor evidence="1">
        <name>pyridoxal 5'-phosphate</name>
        <dbReference type="ChEBI" id="CHEBI:597326"/>
    </cofactor>
</comment>
<name>A0A239U0X1_9STAP</name>
<dbReference type="OrthoDB" id="9808002at2"/>
<evidence type="ECO:0000256" key="7">
    <source>
        <dbReference type="ARBA" id="ARBA00023014"/>
    </source>
</evidence>
<keyword evidence="3" id="KW-0808">Transferase</keyword>
<evidence type="ECO:0000313" key="11">
    <source>
        <dbReference type="Proteomes" id="UP000321736"/>
    </source>
</evidence>
<protein>
    <submittedName>
        <fullName evidence="10">Cysteine desulfurase</fullName>
    </submittedName>
</protein>
<accession>A0A239U0X1</accession>
<dbReference type="GO" id="GO:0031071">
    <property type="term" value="F:cysteine desulfurase activity"/>
    <property type="evidence" value="ECO:0007669"/>
    <property type="project" value="UniProtKB-EC"/>
</dbReference>
<dbReference type="EMBL" id="BKAR01000036">
    <property type="protein sequence ID" value="GEP85638.1"/>
    <property type="molecule type" value="Genomic_DNA"/>
</dbReference>
<evidence type="ECO:0000256" key="5">
    <source>
        <dbReference type="ARBA" id="ARBA00022898"/>
    </source>
</evidence>
<evidence type="ECO:0000256" key="2">
    <source>
        <dbReference type="ARBA" id="ARBA00006490"/>
    </source>
</evidence>
<evidence type="ECO:0000256" key="3">
    <source>
        <dbReference type="ARBA" id="ARBA00022679"/>
    </source>
</evidence>
<dbReference type="SUPFAM" id="SSF53383">
    <property type="entry name" value="PLP-dependent transferases"/>
    <property type="match status" value="1"/>
</dbReference>
<comment type="similarity">
    <text evidence="2">Belongs to the class-V pyridoxal-phosphate-dependent aminotransferase family. NifS/IscS subfamily.</text>
</comment>
<gene>
    <name evidence="10" type="primary">nifS1</name>
    <name evidence="10" type="ORF">SPI02_22230</name>
</gene>
<keyword evidence="6" id="KW-0408">Iron</keyword>
<proteinExistence type="inferred from homology"/>
<evidence type="ECO:0000259" key="9">
    <source>
        <dbReference type="Pfam" id="PF00266"/>
    </source>
</evidence>
<feature type="domain" description="Aminotransferase class V" evidence="9">
    <location>
        <begin position="2"/>
        <end position="349"/>
    </location>
</feature>
<dbReference type="PIRSF" id="PIRSF005572">
    <property type="entry name" value="NifS"/>
    <property type="match status" value="1"/>
</dbReference>
<dbReference type="RefSeq" id="WP_095104626.1">
    <property type="nucleotide sequence ID" value="NZ_BKAR01000036.1"/>
</dbReference>
<dbReference type="InterPro" id="IPR015424">
    <property type="entry name" value="PyrdxlP-dep_Trfase"/>
</dbReference>
<sequence length="367" mass="40714">MIYLDNASTTKPAEEVLEIYQEAQKALFFNSESLHAGGEMVREALDSSRKYIQKKFNTKKEVLFTTSGSHANQIAITTYLQQAPEGRVIVSPYEHPSIAAALEPFSKQFEILEMPLNQKGEIDLAGLAELITDETVLLIAQHVSSETGYILPVHEIAAMGAEQNIPVHVDGVQAVHKIADMHIDDFTSYTFSGHKFNGTKGSAALLIDHKSLRPTNIHYFHEEGTRNGTLDVPSILAMTKALSLDADIAHLEKIYQHALTRAVDANFTVLKYNHHAPHIIGLLTPHFEGQYIMQTLSSRNICISTGTACGHGLLLSDGLMHKINDEHQEADQYIRISFSKNTQINEIDQCFEQIETILKGVALDEPS</sequence>
<dbReference type="InterPro" id="IPR016454">
    <property type="entry name" value="Cysteine_dSase"/>
</dbReference>